<sequence>MSGVRVAGVGLTAFGASPERTGRDLFAEAGCDALADAGVDRDDVEALLYGNFMGELAEHQGHQGPLMAEAVGIDAPATRFEAACASSGVAVREGVKRVRNGESDVLVVGGTERMTNLGTAGATEALAIAADDLWEVRAGMTFPGAYALMAQAYFAEYGGTREDLAAIAVKNHEHALNNEKAQYQRAIDVETVIDAPMVSEPLGLYDSCPISDGAAAVVLVSDEFAAEHDLDASVAITGTGQGGDLMALHDREYLARSPAADEAAEEAYADAGVTPADVDVAEVHDCFTIAEVLALESLGLCEVGEGVTAAADGRTTKDGEMPVNLSGGLKAKGHPVGATGASQICELAMLLRGDHPNSDAVADADTGLAHNAGGTVASAVVHVLEVMES</sequence>
<dbReference type="Gene3D" id="3.40.47.10">
    <property type="match status" value="1"/>
</dbReference>
<dbReference type="SUPFAM" id="SSF53901">
    <property type="entry name" value="Thiolase-like"/>
    <property type="match status" value="2"/>
</dbReference>
<dbReference type="InterPro" id="IPR002155">
    <property type="entry name" value="Thiolase"/>
</dbReference>
<dbReference type="PANTHER" id="PTHR42870:SF6">
    <property type="entry name" value="ACETYL-COA C-ACYLTRANSFERASE"/>
    <property type="match status" value="1"/>
</dbReference>
<gene>
    <name evidence="4" type="ORF">ACFQGB_19840</name>
</gene>
<dbReference type="RefSeq" id="WP_336352057.1">
    <property type="nucleotide sequence ID" value="NZ_JAZAQL010000005.1"/>
</dbReference>
<proteinExistence type="predicted"/>
<keyword evidence="5" id="KW-1185">Reference proteome</keyword>
<dbReference type="InterPro" id="IPR055140">
    <property type="entry name" value="Thiolase_C_2"/>
</dbReference>
<dbReference type="Pfam" id="PF22691">
    <property type="entry name" value="Thiolase_C_1"/>
    <property type="match status" value="1"/>
</dbReference>
<evidence type="ECO:0000259" key="2">
    <source>
        <dbReference type="Pfam" id="PF00108"/>
    </source>
</evidence>
<reference evidence="4 5" key="1">
    <citation type="journal article" date="2019" name="Int. J. Syst. Evol. Microbiol.">
        <title>The Global Catalogue of Microorganisms (GCM) 10K type strain sequencing project: providing services to taxonomists for standard genome sequencing and annotation.</title>
        <authorList>
            <consortium name="The Broad Institute Genomics Platform"/>
            <consortium name="The Broad Institute Genome Sequencing Center for Infectious Disease"/>
            <person name="Wu L."/>
            <person name="Ma J."/>
        </authorList>
    </citation>
    <scope>NUCLEOTIDE SEQUENCE [LARGE SCALE GENOMIC DNA]</scope>
    <source>
        <strain evidence="4 5">GX26</strain>
    </source>
</reference>
<dbReference type="InterPro" id="IPR020616">
    <property type="entry name" value="Thiolase_N"/>
</dbReference>
<evidence type="ECO:0000259" key="3">
    <source>
        <dbReference type="Pfam" id="PF22691"/>
    </source>
</evidence>
<dbReference type="NCBIfam" id="NF004720">
    <property type="entry name" value="PRK06064.1"/>
    <property type="match status" value="1"/>
</dbReference>
<evidence type="ECO:0000256" key="1">
    <source>
        <dbReference type="ARBA" id="ARBA00023229"/>
    </source>
</evidence>
<feature type="domain" description="Thiolase N-terminal" evidence="2">
    <location>
        <begin position="12"/>
        <end position="222"/>
    </location>
</feature>
<organism evidence="4 5">
    <name type="scientific">Halorubellus litoreus</name>
    <dbReference type="NCBI Taxonomy" id="755308"/>
    <lineage>
        <taxon>Archaea</taxon>
        <taxon>Methanobacteriati</taxon>
        <taxon>Methanobacteriota</taxon>
        <taxon>Stenosarchaea group</taxon>
        <taxon>Halobacteria</taxon>
        <taxon>Halobacteriales</taxon>
        <taxon>Halorubellaceae</taxon>
        <taxon>Halorubellus</taxon>
    </lineage>
</organism>
<dbReference type="CDD" id="cd00829">
    <property type="entry name" value="SCP-x_thiolase"/>
    <property type="match status" value="1"/>
</dbReference>
<feature type="domain" description="Thiolase C-terminal" evidence="3">
    <location>
        <begin position="242"/>
        <end position="385"/>
    </location>
</feature>
<accession>A0ABD5VHW0</accession>
<dbReference type="PIRSF" id="PIRSF000429">
    <property type="entry name" value="Ac-CoA_Ac_transf"/>
    <property type="match status" value="1"/>
</dbReference>
<dbReference type="PANTHER" id="PTHR42870">
    <property type="entry name" value="ACETYL-COA C-ACETYLTRANSFERASE"/>
    <property type="match status" value="1"/>
</dbReference>
<dbReference type="Proteomes" id="UP001596395">
    <property type="component" value="Unassembled WGS sequence"/>
</dbReference>
<dbReference type="Pfam" id="PF00108">
    <property type="entry name" value="Thiolase_N"/>
    <property type="match status" value="1"/>
</dbReference>
<dbReference type="EMBL" id="JBHSXN010000005">
    <property type="protein sequence ID" value="MFC6955120.1"/>
    <property type="molecule type" value="Genomic_DNA"/>
</dbReference>
<dbReference type="InterPro" id="IPR016039">
    <property type="entry name" value="Thiolase-like"/>
</dbReference>
<protein>
    <submittedName>
        <fullName evidence="4">Thiolase domain-containing protein</fullName>
    </submittedName>
</protein>
<dbReference type="AlphaFoldDB" id="A0ABD5VHW0"/>
<dbReference type="GO" id="GO:0008299">
    <property type="term" value="P:isoprenoid biosynthetic process"/>
    <property type="evidence" value="ECO:0007669"/>
    <property type="project" value="UniProtKB-KW"/>
</dbReference>
<comment type="caution">
    <text evidence="4">The sequence shown here is derived from an EMBL/GenBank/DDBJ whole genome shotgun (WGS) entry which is preliminary data.</text>
</comment>
<name>A0ABD5VHW0_9EURY</name>
<evidence type="ECO:0000313" key="5">
    <source>
        <dbReference type="Proteomes" id="UP001596395"/>
    </source>
</evidence>
<evidence type="ECO:0000313" key="4">
    <source>
        <dbReference type="EMBL" id="MFC6955120.1"/>
    </source>
</evidence>
<keyword evidence="1" id="KW-0414">Isoprene biosynthesis</keyword>